<organism evidence="9 10">
    <name type="scientific">Longispora fulva</name>
    <dbReference type="NCBI Taxonomy" id="619741"/>
    <lineage>
        <taxon>Bacteria</taxon>
        <taxon>Bacillati</taxon>
        <taxon>Actinomycetota</taxon>
        <taxon>Actinomycetes</taxon>
        <taxon>Micromonosporales</taxon>
        <taxon>Micromonosporaceae</taxon>
        <taxon>Longispora</taxon>
    </lineage>
</organism>
<evidence type="ECO:0000256" key="6">
    <source>
        <dbReference type="ARBA" id="ARBA00023136"/>
    </source>
</evidence>
<feature type="transmembrane region" description="Helical" evidence="8">
    <location>
        <begin position="86"/>
        <end position="108"/>
    </location>
</feature>
<feature type="transmembrane region" description="Helical" evidence="8">
    <location>
        <begin position="58"/>
        <end position="80"/>
    </location>
</feature>
<dbReference type="Gene3D" id="1.10.3730.20">
    <property type="match status" value="1"/>
</dbReference>
<keyword evidence="10" id="KW-1185">Reference proteome</keyword>
<keyword evidence="6 8" id="KW-0472">Membrane</keyword>
<name>A0A8J7GSR7_9ACTN</name>
<dbReference type="GO" id="GO:0031460">
    <property type="term" value="P:glycine betaine transport"/>
    <property type="evidence" value="ECO:0007669"/>
    <property type="project" value="TreeGrafter"/>
</dbReference>
<keyword evidence="4 7" id="KW-0812">Transmembrane</keyword>
<keyword evidence="5 8" id="KW-1133">Transmembrane helix</keyword>
<comment type="subcellular location">
    <subcellularLocation>
        <location evidence="1 7">Cell membrane</location>
        <topology evidence="1 7">Multi-pass membrane protein</topology>
    </subcellularLocation>
</comment>
<dbReference type="Pfam" id="PF00893">
    <property type="entry name" value="Multi_Drug_Res"/>
    <property type="match status" value="1"/>
</dbReference>
<evidence type="ECO:0000256" key="4">
    <source>
        <dbReference type="ARBA" id="ARBA00022692"/>
    </source>
</evidence>
<dbReference type="GO" id="GO:0015199">
    <property type="term" value="F:amino-acid betaine transmembrane transporter activity"/>
    <property type="evidence" value="ECO:0007669"/>
    <property type="project" value="TreeGrafter"/>
</dbReference>
<proteinExistence type="inferred from homology"/>
<dbReference type="AlphaFoldDB" id="A0A8J7GSR7"/>
<dbReference type="SUPFAM" id="SSF103481">
    <property type="entry name" value="Multidrug resistance efflux transporter EmrE"/>
    <property type="match status" value="1"/>
</dbReference>
<feature type="transmembrane region" description="Helical" evidence="8">
    <location>
        <begin position="27"/>
        <end position="46"/>
    </location>
</feature>
<comment type="similarity">
    <text evidence="7">Belongs to the drug/metabolite transporter (DMT) superfamily. Small multidrug resistance (SMR) (TC 2.A.7.1) family.</text>
</comment>
<dbReference type="GO" id="GO:0015220">
    <property type="term" value="F:choline transmembrane transporter activity"/>
    <property type="evidence" value="ECO:0007669"/>
    <property type="project" value="TreeGrafter"/>
</dbReference>
<evidence type="ECO:0000313" key="9">
    <source>
        <dbReference type="EMBL" id="MBG6137623.1"/>
    </source>
</evidence>
<dbReference type="GO" id="GO:0015297">
    <property type="term" value="F:antiporter activity"/>
    <property type="evidence" value="ECO:0007669"/>
    <property type="project" value="TreeGrafter"/>
</dbReference>
<dbReference type="EMBL" id="JADOUF010000001">
    <property type="protein sequence ID" value="MBG6137623.1"/>
    <property type="molecule type" value="Genomic_DNA"/>
</dbReference>
<evidence type="ECO:0000256" key="7">
    <source>
        <dbReference type="RuleBase" id="RU003942"/>
    </source>
</evidence>
<evidence type="ECO:0000256" key="8">
    <source>
        <dbReference type="SAM" id="Phobius"/>
    </source>
</evidence>
<protein>
    <submittedName>
        <fullName evidence="9">Small multidrug resistance pump</fullName>
    </submittedName>
</protein>
<sequence length="110" mass="11720">MLKWILLSVAIVLEVGATLLVRVSDGFTRLWPVIGLLAGYTLSFYLDSKVVQLGVPIAVTYAIWSAAGIVLVAISSRLLFHDPLNLTTIIGMAVLVLGVVITSFGNAANH</sequence>
<keyword evidence="3" id="KW-1003">Cell membrane</keyword>
<dbReference type="InterPro" id="IPR037185">
    <property type="entry name" value="EmrE-like"/>
</dbReference>
<dbReference type="PANTHER" id="PTHR30561">
    <property type="entry name" value="SMR FAMILY PROTON-DEPENDENT DRUG EFFLUX TRANSPORTER SUGE"/>
    <property type="match status" value="1"/>
</dbReference>
<dbReference type="PANTHER" id="PTHR30561:SF1">
    <property type="entry name" value="MULTIDRUG TRANSPORTER EMRE"/>
    <property type="match status" value="1"/>
</dbReference>
<evidence type="ECO:0000256" key="1">
    <source>
        <dbReference type="ARBA" id="ARBA00004651"/>
    </source>
</evidence>
<dbReference type="Proteomes" id="UP000622552">
    <property type="component" value="Unassembled WGS sequence"/>
</dbReference>
<evidence type="ECO:0000313" key="10">
    <source>
        <dbReference type="Proteomes" id="UP000622552"/>
    </source>
</evidence>
<reference evidence="9" key="1">
    <citation type="submission" date="2020-11" db="EMBL/GenBank/DDBJ databases">
        <title>Sequencing the genomes of 1000 actinobacteria strains.</title>
        <authorList>
            <person name="Klenk H.-P."/>
        </authorList>
    </citation>
    <scope>NUCLEOTIDE SEQUENCE</scope>
    <source>
        <strain evidence="9">DSM 45356</strain>
    </source>
</reference>
<dbReference type="InterPro" id="IPR045324">
    <property type="entry name" value="Small_multidrug_res"/>
</dbReference>
<evidence type="ECO:0000256" key="2">
    <source>
        <dbReference type="ARBA" id="ARBA00022448"/>
    </source>
</evidence>
<comment type="caution">
    <text evidence="9">The sequence shown here is derived from an EMBL/GenBank/DDBJ whole genome shotgun (WGS) entry which is preliminary data.</text>
</comment>
<evidence type="ECO:0000256" key="5">
    <source>
        <dbReference type="ARBA" id="ARBA00022989"/>
    </source>
</evidence>
<dbReference type="GO" id="GO:0005886">
    <property type="term" value="C:plasma membrane"/>
    <property type="evidence" value="ECO:0007669"/>
    <property type="project" value="UniProtKB-SubCell"/>
</dbReference>
<dbReference type="RefSeq" id="WP_197004470.1">
    <property type="nucleotide sequence ID" value="NZ_BONS01000024.1"/>
</dbReference>
<gene>
    <name evidence="9" type="ORF">IW245_003817</name>
</gene>
<keyword evidence="2" id="KW-0813">Transport</keyword>
<dbReference type="InterPro" id="IPR000390">
    <property type="entry name" value="Small_drug/metabolite_transptr"/>
</dbReference>
<accession>A0A8J7GSR7</accession>
<evidence type="ECO:0000256" key="3">
    <source>
        <dbReference type="ARBA" id="ARBA00022475"/>
    </source>
</evidence>